<keyword evidence="2" id="KW-0732">Signal</keyword>
<dbReference type="PROSITE" id="PS51318">
    <property type="entry name" value="TAT"/>
    <property type="match status" value="1"/>
</dbReference>
<dbReference type="KEGG" id="ttr:Tter_0309"/>
<dbReference type="Proteomes" id="UP000000323">
    <property type="component" value="Chromosome 1"/>
</dbReference>
<dbReference type="OrthoDB" id="3795999at2"/>
<evidence type="ECO:0000256" key="2">
    <source>
        <dbReference type="SAM" id="SignalP"/>
    </source>
</evidence>
<accession>D1CE75</accession>
<dbReference type="STRING" id="525904.Tter_0309"/>
<dbReference type="PANTHER" id="PTHR30290">
    <property type="entry name" value="PERIPLASMIC BINDING COMPONENT OF ABC TRANSPORTER"/>
    <property type="match status" value="1"/>
</dbReference>
<sequence>MHQKHGISRRKFLRLSAMAAGGVVLAACGGSTATNTPSASQPAASPTMGASPQPSTPGASPTAAMSPQPSAPSASPTAAASPSASATPGTSSGVPNVPYIATPVTYQGEYKEAPSLAELVKAGKLPPVEQRLPKNPYVVPHKWVQQGKYGGKIEMLNSSSDDWGTTHFIQESMYGHSPLRYLNDGLTIGPGLAESWESNEDATVWTFHFREGLKWSDGHPWTVDDILFWWEDMVLNDEIPEGPPDDMRSGKGTIGKMKKIDDYTLQLIFDAPAPVTPERLAAWVNRGIGPTWMAPKHYAKQFHKKYNPNVKKNWTEDFAFPWGKAVDFTANPDCPTMTGWKLKEYKKGQYSIWERNPYYWCIDKWGNQLPYIDNLIMRNILDPEVLKLKFTQGAADFVHGGFEPISPADYALLKQSEQKGDYQMIFWDSGSGTGSIFFFNHDYPDAKMRELIRNPKFKQALSHAYNREAVRKLVYLDTGEVTTGTLSPKGVNFNINDEGRKLYEQWRDSYLEYNPDKAKQILDEIGVVDKDGDGWREMPDGSKLVVYLDYQADTPQGGEHMRKNEQLAADWKAVGINAKLNPIPPTGWDDRWNSGKLMSTTTWEVGDNSILIYPGWVVPVEPAHWAPLHGAFFQVIGTPKQNQQKNINPWKRNPPRIGPFDKEFFEPVKTLWDLYNKARVEVDRMKRISLEWQIMKLHIEQGPFFLGVVANWPRVELVKNGLKNVPRREDLTLHGWVNPWIHPTPAVYDPETWYWENPEQHQMQS</sequence>
<evidence type="ECO:0000256" key="1">
    <source>
        <dbReference type="SAM" id="MobiDB-lite"/>
    </source>
</evidence>
<protein>
    <submittedName>
        <fullName evidence="4">Extracellular solute-binding protein family 5</fullName>
    </submittedName>
</protein>
<gene>
    <name evidence="4" type="ordered locus">Tter_0309</name>
</gene>
<dbReference type="HOGENOM" id="CLU_017028_8_2_0"/>
<dbReference type="Gene3D" id="3.10.105.10">
    <property type="entry name" value="Dipeptide-binding Protein, Domain 3"/>
    <property type="match status" value="1"/>
</dbReference>
<evidence type="ECO:0000259" key="3">
    <source>
        <dbReference type="Pfam" id="PF00496"/>
    </source>
</evidence>
<keyword evidence="5" id="KW-1185">Reference proteome</keyword>
<feature type="compositionally biased region" description="Polar residues" evidence="1">
    <location>
        <begin position="32"/>
        <end position="58"/>
    </location>
</feature>
<name>D1CE75_THET1</name>
<dbReference type="CDD" id="cd08500">
    <property type="entry name" value="PBP2_NikA_DppA_OppA_like_4"/>
    <property type="match status" value="1"/>
</dbReference>
<dbReference type="PANTHER" id="PTHR30290:SF62">
    <property type="entry name" value="OLIGOPEPTIDE ABC TRANSPORTER, PERIPLASMIC OLIGOPEPTIDE-BINDING PROTEIN"/>
    <property type="match status" value="1"/>
</dbReference>
<evidence type="ECO:0000313" key="5">
    <source>
        <dbReference type="Proteomes" id="UP000000323"/>
    </source>
</evidence>
<feature type="region of interest" description="Disordered" evidence="1">
    <location>
        <begin position="32"/>
        <end position="97"/>
    </location>
</feature>
<feature type="signal peptide" evidence="2">
    <location>
        <begin position="1"/>
        <end position="26"/>
    </location>
</feature>
<feature type="domain" description="Solute-binding protein family 5" evidence="3">
    <location>
        <begin position="188"/>
        <end position="604"/>
    </location>
</feature>
<evidence type="ECO:0000313" key="4">
    <source>
        <dbReference type="EMBL" id="ACZ41231.1"/>
    </source>
</evidence>
<feature type="compositionally biased region" description="Low complexity" evidence="1">
    <location>
        <begin position="59"/>
        <end position="92"/>
    </location>
</feature>
<dbReference type="eggNOG" id="COG3170">
    <property type="taxonomic scope" value="Bacteria"/>
</dbReference>
<feature type="chain" id="PRO_5003021225" evidence="2">
    <location>
        <begin position="27"/>
        <end position="765"/>
    </location>
</feature>
<organism evidence="4 5">
    <name type="scientific">Thermobaculum terrenum (strain ATCC BAA-798 / CCMEE 7001 / YNP1)</name>
    <dbReference type="NCBI Taxonomy" id="525904"/>
    <lineage>
        <taxon>Bacteria</taxon>
        <taxon>Bacillati</taxon>
        <taxon>Chloroflexota</taxon>
        <taxon>Chloroflexia</taxon>
        <taxon>Candidatus Thermobaculales</taxon>
        <taxon>Candidatus Thermobaculaceae</taxon>
        <taxon>Thermobaculum</taxon>
    </lineage>
</organism>
<dbReference type="eggNOG" id="COG0747">
    <property type="taxonomic scope" value="Bacteria"/>
</dbReference>
<dbReference type="Gene3D" id="3.40.190.10">
    <property type="entry name" value="Periplasmic binding protein-like II"/>
    <property type="match status" value="1"/>
</dbReference>
<dbReference type="InterPro" id="IPR006311">
    <property type="entry name" value="TAT_signal"/>
</dbReference>
<dbReference type="RefSeq" id="WP_012874266.1">
    <property type="nucleotide sequence ID" value="NC_013525.1"/>
</dbReference>
<reference evidence="5" key="1">
    <citation type="journal article" date="2010" name="Stand. Genomic Sci.">
        <title>Complete genome sequence of 'Thermobaculum terrenum' type strain (YNP1).</title>
        <authorList>
            <person name="Kiss H."/>
            <person name="Cleland D."/>
            <person name="Lapidus A."/>
            <person name="Lucas S."/>
            <person name="Glavina Del Rio T."/>
            <person name="Nolan M."/>
            <person name="Tice H."/>
            <person name="Han C."/>
            <person name="Goodwin L."/>
            <person name="Pitluck S."/>
            <person name="Liolios K."/>
            <person name="Ivanova N."/>
            <person name="Mavromatis K."/>
            <person name="Ovchinnikova G."/>
            <person name="Pati A."/>
            <person name="Chen A."/>
            <person name="Palaniappan K."/>
            <person name="Land M."/>
            <person name="Hauser L."/>
            <person name="Chang Y."/>
            <person name="Jeffries C."/>
            <person name="Lu M."/>
            <person name="Brettin T."/>
            <person name="Detter J."/>
            <person name="Goker M."/>
            <person name="Tindall B."/>
            <person name="Beck B."/>
            <person name="McDermott T."/>
            <person name="Woyke T."/>
            <person name="Bristow J."/>
            <person name="Eisen J."/>
            <person name="Markowitz V."/>
            <person name="Hugenholtz P."/>
            <person name="Kyrpides N."/>
            <person name="Klenk H."/>
            <person name="Cheng J."/>
        </authorList>
    </citation>
    <scope>NUCLEOTIDE SEQUENCE [LARGE SCALE GENOMIC DNA]</scope>
    <source>
        <strain evidence="5">ATCC BAA-798 / YNP1</strain>
    </source>
</reference>
<dbReference type="SUPFAM" id="SSF53850">
    <property type="entry name" value="Periplasmic binding protein-like II"/>
    <property type="match status" value="1"/>
</dbReference>
<proteinExistence type="predicted"/>
<dbReference type="InterPro" id="IPR039424">
    <property type="entry name" value="SBP_5"/>
</dbReference>
<dbReference type="AlphaFoldDB" id="D1CE75"/>
<dbReference type="EMBL" id="CP001825">
    <property type="protein sequence ID" value="ACZ41231.1"/>
    <property type="molecule type" value="Genomic_DNA"/>
</dbReference>
<dbReference type="GO" id="GO:0015833">
    <property type="term" value="P:peptide transport"/>
    <property type="evidence" value="ECO:0007669"/>
    <property type="project" value="TreeGrafter"/>
</dbReference>
<dbReference type="Pfam" id="PF00496">
    <property type="entry name" value="SBP_bac_5"/>
    <property type="match status" value="1"/>
</dbReference>
<dbReference type="GO" id="GO:1904680">
    <property type="term" value="F:peptide transmembrane transporter activity"/>
    <property type="evidence" value="ECO:0007669"/>
    <property type="project" value="TreeGrafter"/>
</dbReference>
<dbReference type="InterPro" id="IPR000914">
    <property type="entry name" value="SBP_5_dom"/>
</dbReference>
<dbReference type="PROSITE" id="PS51257">
    <property type="entry name" value="PROKAR_LIPOPROTEIN"/>
    <property type="match status" value="1"/>
</dbReference>